<dbReference type="Gene3D" id="1.10.10.60">
    <property type="entry name" value="Homeodomain-like"/>
    <property type="match status" value="1"/>
</dbReference>
<dbReference type="SMART" id="SM00342">
    <property type="entry name" value="HTH_ARAC"/>
    <property type="match status" value="1"/>
</dbReference>
<feature type="domain" description="HTH araC/xylS-type" evidence="5">
    <location>
        <begin position="232"/>
        <end position="333"/>
    </location>
</feature>
<sequence length="361" mass="39662">MAGHTVAIHFVRSAVRAVEKQGLDVRPALAKAGIARSLIDYDRARITVEQASAMVRGLWRLTGDEMFGLSPCPMPLGTFRMMALGMIHQPDLGAVLDRCCEFSRIVPGMPDLRTRLGPGTCRIEADVESYRWETIIIDTILFMLHRFAGWLANTRVRLRLVELPQPEPSYLQDYDLVYGAPVRFAAGGAAITIDREVLPAPVVRDEDDLLRFLGAAPADILARREYDSSVVDQVRRILSFGLRGHAPSAVTSREVAARLSLSLQHVRRLLREEGTSISRIREEVLRDAAIASLVRGEEPIAVLSERLGFSEPSAFRRAFRRWTGSPPGSYRPGGTEGGSAGKSQQRAEPGEVDPGGVEQAG</sequence>
<protein>
    <submittedName>
        <fullName evidence="6">AraC family transcriptional regulator</fullName>
    </submittedName>
</protein>
<dbReference type="PANTHER" id="PTHR47894">
    <property type="entry name" value="HTH-TYPE TRANSCRIPTIONAL REGULATOR GADX"/>
    <property type="match status" value="1"/>
</dbReference>
<dbReference type="RefSeq" id="WP_345399541.1">
    <property type="nucleotide sequence ID" value="NZ_BAABHG010000010.1"/>
</dbReference>
<dbReference type="InterPro" id="IPR032687">
    <property type="entry name" value="AraC-type_N"/>
</dbReference>
<organism evidence="6 7">
    <name type="scientific">Amycolatopsis samaneae</name>
    <dbReference type="NCBI Taxonomy" id="664691"/>
    <lineage>
        <taxon>Bacteria</taxon>
        <taxon>Bacillati</taxon>
        <taxon>Actinomycetota</taxon>
        <taxon>Actinomycetes</taxon>
        <taxon>Pseudonocardiales</taxon>
        <taxon>Pseudonocardiaceae</taxon>
        <taxon>Amycolatopsis</taxon>
    </lineage>
</organism>
<keyword evidence="3" id="KW-0804">Transcription</keyword>
<gene>
    <name evidence="6" type="ORF">ACFSYJ_40210</name>
</gene>
<reference evidence="7" key="1">
    <citation type="journal article" date="2019" name="Int. J. Syst. Evol. Microbiol.">
        <title>The Global Catalogue of Microorganisms (GCM) 10K type strain sequencing project: providing services to taxonomists for standard genome sequencing and annotation.</title>
        <authorList>
            <consortium name="The Broad Institute Genomics Platform"/>
            <consortium name="The Broad Institute Genome Sequencing Center for Infectious Disease"/>
            <person name="Wu L."/>
            <person name="Ma J."/>
        </authorList>
    </citation>
    <scope>NUCLEOTIDE SEQUENCE [LARGE SCALE GENOMIC DNA]</scope>
    <source>
        <strain evidence="7">CGMCC 4.7643</strain>
    </source>
</reference>
<evidence type="ECO:0000313" key="7">
    <source>
        <dbReference type="Proteomes" id="UP001597419"/>
    </source>
</evidence>
<dbReference type="Pfam" id="PF12625">
    <property type="entry name" value="Arabinose_bd"/>
    <property type="match status" value="1"/>
</dbReference>
<dbReference type="PANTHER" id="PTHR47894:SF1">
    <property type="entry name" value="HTH-TYPE TRANSCRIPTIONAL REGULATOR VQSM"/>
    <property type="match status" value="1"/>
</dbReference>
<keyword evidence="1" id="KW-0805">Transcription regulation</keyword>
<accession>A0ABW5GVD2</accession>
<evidence type="ECO:0000256" key="3">
    <source>
        <dbReference type="ARBA" id="ARBA00023163"/>
    </source>
</evidence>
<name>A0ABW5GVD2_9PSEU</name>
<dbReference type="EMBL" id="JBHUKU010000028">
    <property type="protein sequence ID" value="MFD2464898.1"/>
    <property type="molecule type" value="Genomic_DNA"/>
</dbReference>
<dbReference type="SUPFAM" id="SSF46689">
    <property type="entry name" value="Homeodomain-like"/>
    <property type="match status" value="1"/>
</dbReference>
<evidence type="ECO:0000256" key="2">
    <source>
        <dbReference type="ARBA" id="ARBA00023125"/>
    </source>
</evidence>
<proteinExistence type="predicted"/>
<keyword evidence="2" id="KW-0238">DNA-binding</keyword>
<comment type="caution">
    <text evidence="6">The sequence shown here is derived from an EMBL/GenBank/DDBJ whole genome shotgun (WGS) entry which is preliminary data.</text>
</comment>
<evidence type="ECO:0000313" key="6">
    <source>
        <dbReference type="EMBL" id="MFD2464898.1"/>
    </source>
</evidence>
<evidence type="ECO:0000256" key="1">
    <source>
        <dbReference type="ARBA" id="ARBA00023015"/>
    </source>
</evidence>
<keyword evidence="7" id="KW-1185">Reference proteome</keyword>
<dbReference type="InterPro" id="IPR018060">
    <property type="entry name" value="HTH_AraC"/>
</dbReference>
<dbReference type="PROSITE" id="PS01124">
    <property type="entry name" value="HTH_ARAC_FAMILY_2"/>
    <property type="match status" value="1"/>
</dbReference>
<feature type="region of interest" description="Disordered" evidence="4">
    <location>
        <begin position="320"/>
        <end position="361"/>
    </location>
</feature>
<dbReference type="InterPro" id="IPR009057">
    <property type="entry name" value="Homeodomain-like_sf"/>
</dbReference>
<dbReference type="Pfam" id="PF12833">
    <property type="entry name" value="HTH_18"/>
    <property type="match status" value="1"/>
</dbReference>
<evidence type="ECO:0000259" key="5">
    <source>
        <dbReference type="PROSITE" id="PS01124"/>
    </source>
</evidence>
<evidence type="ECO:0000256" key="4">
    <source>
        <dbReference type="SAM" id="MobiDB-lite"/>
    </source>
</evidence>
<dbReference type="Proteomes" id="UP001597419">
    <property type="component" value="Unassembled WGS sequence"/>
</dbReference>